<dbReference type="KEGG" id="scs:Sta7437_3462"/>
<dbReference type="PRINTS" id="PR01438">
    <property type="entry name" value="UNVRSLSTRESS"/>
</dbReference>
<dbReference type="PATRIC" id="fig|111780.3.peg.3588"/>
<reference evidence="4" key="1">
    <citation type="journal article" date="2013" name="Proc. Natl. Acad. Sci. U.S.A.">
        <title>Improving the coverage of the cyanobacterial phylum using diversity-driven genome sequencing.</title>
        <authorList>
            <person name="Shih P.M."/>
            <person name="Wu D."/>
            <person name="Latifi A."/>
            <person name="Axen S.D."/>
            <person name="Fewer D.P."/>
            <person name="Talla E."/>
            <person name="Calteau A."/>
            <person name="Cai F."/>
            <person name="Tandeau de Marsac N."/>
            <person name="Rippka R."/>
            <person name="Herdman M."/>
            <person name="Sivonen K."/>
            <person name="Coursin T."/>
            <person name="Laurent T."/>
            <person name="Goodwin L."/>
            <person name="Nolan M."/>
            <person name="Davenport K.W."/>
            <person name="Han C.S."/>
            <person name="Rubin E.M."/>
            <person name="Eisen J.A."/>
            <person name="Woyke T."/>
            <person name="Gugger M."/>
            <person name="Kerfeld C.A."/>
        </authorList>
    </citation>
    <scope>NUCLEOTIDE SEQUENCE [LARGE SCALE GENOMIC DNA]</scope>
    <source>
        <strain evidence="4">ATCC 29371 / PCC 7437</strain>
    </source>
</reference>
<gene>
    <name evidence="3" type="ordered locus">Sta7437_3462</name>
</gene>
<organism evidence="3 4">
    <name type="scientific">Stanieria cyanosphaera (strain ATCC 29371 / PCC 7437)</name>
    <dbReference type="NCBI Taxonomy" id="111780"/>
    <lineage>
        <taxon>Bacteria</taxon>
        <taxon>Bacillati</taxon>
        <taxon>Cyanobacteriota</taxon>
        <taxon>Cyanophyceae</taxon>
        <taxon>Pleurocapsales</taxon>
        <taxon>Dermocarpellaceae</taxon>
        <taxon>Stanieria</taxon>
    </lineage>
</organism>
<dbReference type="Proteomes" id="UP000010473">
    <property type="component" value="Chromosome"/>
</dbReference>
<dbReference type="RefSeq" id="WP_015194625.1">
    <property type="nucleotide sequence ID" value="NC_019748.1"/>
</dbReference>
<feature type="domain" description="UspA" evidence="2">
    <location>
        <begin position="1"/>
        <end position="154"/>
    </location>
</feature>
<dbReference type="SUPFAM" id="SSF52402">
    <property type="entry name" value="Adenine nucleotide alpha hydrolases-like"/>
    <property type="match status" value="1"/>
</dbReference>
<dbReference type="STRING" id="111780.Sta7437_3462"/>
<dbReference type="eggNOG" id="COG0589">
    <property type="taxonomic scope" value="Bacteria"/>
</dbReference>
<dbReference type="InterPro" id="IPR006016">
    <property type="entry name" value="UspA"/>
</dbReference>
<keyword evidence="4" id="KW-1185">Reference proteome</keyword>
<evidence type="ECO:0000313" key="3">
    <source>
        <dbReference type="EMBL" id="AFZ36963.1"/>
    </source>
</evidence>
<dbReference type="Pfam" id="PF00582">
    <property type="entry name" value="Usp"/>
    <property type="match status" value="1"/>
</dbReference>
<proteinExistence type="inferred from homology"/>
<dbReference type="EMBL" id="CP003653">
    <property type="protein sequence ID" value="AFZ36963.1"/>
    <property type="molecule type" value="Genomic_DNA"/>
</dbReference>
<protein>
    <submittedName>
        <fullName evidence="3">UspA domain-containing protein</fullName>
    </submittedName>
</protein>
<dbReference type="Gene3D" id="3.40.50.620">
    <property type="entry name" value="HUPs"/>
    <property type="match status" value="1"/>
</dbReference>
<dbReference type="InterPro" id="IPR014729">
    <property type="entry name" value="Rossmann-like_a/b/a_fold"/>
</dbReference>
<dbReference type="AlphaFoldDB" id="K9XWQ1"/>
<accession>K9XWQ1</accession>
<dbReference type="CDD" id="cd00293">
    <property type="entry name" value="USP-like"/>
    <property type="match status" value="1"/>
</dbReference>
<sequence length="166" mass="18653">MFNKILVGIDRSLISKKVFEVALSFATATGANLMLVQVLSDREEDYPQLPAYSYYPMWDDQTVRIYQQQWEEYKKQGIEILNNLAQQATEAGIATEFTQMSGSPERSICQIAYTWNADLIIVGNRGLTGIKEMVLGSVSNYVTHHAPCSVLIVRDTELLPPQSTSE</sequence>
<comment type="similarity">
    <text evidence="1">Belongs to the universal stress protein A family.</text>
</comment>
<dbReference type="PANTHER" id="PTHR46268:SF8">
    <property type="entry name" value="UNIVERSAL STRESS PROTEIN SLL1388"/>
    <property type="match status" value="1"/>
</dbReference>
<evidence type="ECO:0000313" key="4">
    <source>
        <dbReference type="Proteomes" id="UP000010473"/>
    </source>
</evidence>
<evidence type="ECO:0000259" key="2">
    <source>
        <dbReference type="Pfam" id="PF00582"/>
    </source>
</evidence>
<name>K9XWQ1_STAC7</name>
<dbReference type="PANTHER" id="PTHR46268">
    <property type="entry name" value="STRESS RESPONSE PROTEIN NHAX"/>
    <property type="match status" value="1"/>
</dbReference>
<dbReference type="OrthoDB" id="516822at2"/>
<dbReference type="InterPro" id="IPR006015">
    <property type="entry name" value="Universal_stress_UspA"/>
</dbReference>
<evidence type="ECO:0000256" key="1">
    <source>
        <dbReference type="ARBA" id="ARBA00008791"/>
    </source>
</evidence>
<dbReference type="HOGENOM" id="CLU_049301_16_1_3"/>